<dbReference type="HOGENOM" id="CLU_063305_1_0_1"/>
<evidence type="ECO:0000256" key="3">
    <source>
        <dbReference type="ARBA" id="ARBA00022692"/>
    </source>
</evidence>
<evidence type="ECO:0000313" key="7">
    <source>
        <dbReference type="EMBL" id="EFO83321.1"/>
    </source>
</evidence>
<dbReference type="InParanoid" id="E3N1C2"/>
<evidence type="ECO:0000256" key="4">
    <source>
        <dbReference type="ARBA" id="ARBA00022989"/>
    </source>
</evidence>
<evidence type="ECO:0000256" key="6">
    <source>
        <dbReference type="SAM" id="Phobius"/>
    </source>
</evidence>
<feature type="transmembrane region" description="Helical" evidence="6">
    <location>
        <begin position="168"/>
        <end position="189"/>
    </location>
</feature>
<evidence type="ECO:0000256" key="2">
    <source>
        <dbReference type="ARBA" id="ARBA00006803"/>
    </source>
</evidence>
<keyword evidence="4 6" id="KW-1133">Transmembrane helix</keyword>
<reference evidence="7" key="1">
    <citation type="submission" date="2007-07" db="EMBL/GenBank/DDBJ databases">
        <title>PCAP assembly of the Caenorhabditis remanei genome.</title>
        <authorList>
            <consortium name="The Caenorhabditis remanei Sequencing Consortium"/>
            <person name="Wilson R.K."/>
        </authorList>
    </citation>
    <scope>NUCLEOTIDE SEQUENCE [LARGE SCALE GENOMIC DNA]</scope>
    <source>
        <strain evidence="7">PB4641</strain>
    </source>
</reference>
<gene>
    <name evidence="7" type="ORF">CRE_13626</name>
</gene>
<dbReference type="Pfam" id="PF03125">
    <property type="entry name" value="Sre"/>
    <property type="match status" value="1"/>
</dbReference>
<protein>
    <submittedName>
        <fullName evidence="7">Uncharacterized protein</fullName>
    </submittedName>
</protein>
<dbReference type="GO" id="GO:0007606">
    <property type="term" value="P:sensory perception of chemical stimulus"/>
    <property type="evidence" value="ECO:0007669"/>
    <property type="project" value="InterPro"/>
</dbReference>
<dbReference type="EMBL" id="DS268508">
    <property type="protein sequence ID" value="EFO83321.1"/>
    <property type="molecule type" value="Genomic_DNA"/>
</dbReference>
<keyword evidence="5 6" id="KW-0472">Membrane</keyword>
<dbReference type="Proteomes" id="UP000008281">
    <property type="component" value="Unassembled WGS sequence"/>
</dbReference>
<dbReference type="eggNOG" id="ENOG502R9ZT">
    <property type="taxonomic scope" value="Eukaryota"/>
</dbReference>
<comment type="subcellular location">
    <subcellularLocation>
        <location evidence="1">Membrane</location>
        <topology evidence="1">Multi-pass membrane protein</topology>
    </subcellularLocation>
</comment>
<evidence type="ECO:0000313" key="8">
    <source>
        <dbReference type="Proteomes" id="UP000008281"/>
    </source>
</evidence>
<feature type="transmembrane region" description="Helical" evidence="6">
    <location>
        <begin position="23"/>
        <end position="45"/>
    </location>
</feature>
<organism evidence="8">
    <name type="scientific">Caenorhabditis remanei</name>
    <name type="common">Caenorhabditis vulgaris</name>
    <dbReference type="NCBI Taxonomy" id="31234"/>
    <lineage>
        <taxon>Eukaryota</taxon>
        <taxon>Metazoa</taxon>
        <taxon>Ecdysozoa</taxon>
        <taxon>Nematoda</taxon>
        <taxon>Chromadorea</taxon>
        <taxon>Rhabditida</taxon>
        <taxon>Rhabditina</taxon>
        <taxon>Rhabditomorpha</taxon>
        <taxon>Rhabditoidea</taxon>
        <taxon>Rhabditidae</taxon>
        <taxon>Peloderinae</taxon>
        <taxon>Caenorhabditis</taxon>
    </lineage>
</organism>
<dbReference type="OMA" id="PYQKGWI"/>
<feature type="transmembrane region" description="Helical" evidence="6">
    <location>
        <begin position="287"/>
        <end position="309"/>
    </location>
</feature>
<dbReference type="FunCoup" id="E3N1C2">
    <property type="interactions" value="206"/>
</dbReference>
<dbReference type="InterPro" id="IPR004151">
    <property type="entry name" value="7TM_GPCR_serpentine_rcpt_Sre"/>
</dbReference>
<dbReference type="PANTHER" id="PTHR47631">
    <property type="entry name" value="SERPENTINE RECEPTOR, CLASS E (EPSILON)-RELATED"/>
    <property type="match status" value="1"/>
</dbReference>
<keyword evidence="3 6" id="KW-0812">Transmembrane</keyword>
<evidence type="ECO:0000256" key="1">
    <source>
        <dbReference type="ARBA" id="ARBA00004141"/>
    </source>
</evidence>
<dbReference type="AlphaFoldDB" id="E3N1C2"/>
<sequence>MIFLVNNQTYFFAVFLMNYKRDFGALSIFLLILEIFGFLWGAILTIRGCLVITQTRVFNRNLNICLSGILMQWMENMVGRLMIMPYQKGWIQLPGNDPKKIYSEFLTNSTSEMILVKNSFCDFPFFSTGSILLSHYMVFAILALTGITVERSLATFWINDYEKKPRRWIPIFVLLALQTTSWLIAFSAINVLLNIYIWLVIGVLVLITNFVLFGYIWYWNIRVHRVLDNSIFIPSKYTLQARFQAKENARSLEFLKVTVFTVSLVLLLQCLFFILQSSNVFQDYEVILYYLVDFCNAGHPVVLIPMAMISVPVWKKKFFGHLHCVKKVCSRKTLPMVDVVKQPISLKMETDQYFSQFNKAWN</sequence>
<feature type="transmembrane region" description="Helical" evidence="6">
    <location>
        <begin position="195"/>
        <end position="218"/>
    </location>
</feature>
<dbReference type="GO" id="GO:0016020">
    <property type="term" value="C:membrane"/>
    <property type="evidence" value="ECO:0007669"/>
    <property type="project" value="UniProtKB-SubCell"/>
</dbReference>
<evidence type="ECO:0000256" key="5">
    <source>
        <dbReference type="ARBA" id="ARBA00023136"/>
    </source>
</evidence>
<dbReference type="OrthoDB" id="5854674at2759"/>
<feature type="transmembrane region" description="Helical" evidence="6">
    <location>
        <begin position="57"/>
        <end position="74"/>
    </location>
</feature>
<comment type="similarity">
    <text evidence="2">Belongs to the nematode receptor-like protein sre family.</text>
</comment>
<keyword evidence="8" id="KW-1185">Reference proteome</keyword>
<proteinExistence type="inferred from homology"/>
<name>E3N1C2_CAERE</name>
<feature type="transmembrane region" description="Helical" evidence="6">
    <location>
        <begin position="254"/>
        <end position="275"/>
    </location>
</feature>
<accession>E3N1C2</accession>
<feature type="transmembrane region" description="Helical" evidence="6">
    <location>
        <begin position="125"/>
        <end position="147"/>
    </location>
</feature>
<dbReference type="PANTHER" id="PTHR47631:SF4">
    <property type="entry name" value="SERPENTINE RECEPTOR, CLASS E (EPSILON)"/>
    <property type="match status" value="1"/>
</dbReference>